<protein>
    <recommendedName>
        <fullName evidence="3">Lipoprotein</fullName>
    </recommendedName>
</protein>
<evidence type="ECO:0008006" key="3">
    <source>
        <dbReference type="Google" id="ProtNLM"/>
    </source>
</evidence>
<sequence>MKNLLLLGIALILAGCASSPYQYYGEKPTQVTGKYMFKLGETTLTLNTERQPAGYLNQNQLEGVLEEKLIAHLEENEMYSESSNLTANVIVNYQRKFGYGDSLAKPKFSFTVDVFDGERKVGSTATGLVTTSFGTFGNAAVNAQIGTGTWDEENEPEDIDMIALSISQDLAEF</sequence>
<proteinExistence type="predicted"/>
<dbReference type="EMBL" id="FO203512">
    <property type="protein sequence ID" value="CCK78010.1"/>
    <property type="molecule type" value="Genomic_DNA"/>
</dbReference>
<gene>
    <name evidence="1" type="ORF">OLEAN_C38340</name>
</gene>
<dbReference type="STRING" id="698738.OLEAN_C38340"/>
<dbReference type="KEGG" id="oai:OLEAN_C38340"/>
<name>R4YSS3_OLEAN</name>
<dbReference type="HOGENOM" id="CLU_1451624_0_0_6"/>
<dbReference type="PROSITE" id="PS51257">
    <property type="entry name" value="PROKAR_LIPOPROTEIN"/>
    <property type="match status" value="1"/>
</dbReference>
<keyword evidence="2" id="KW-1185">Reference proteome</keyword>
<dbReference type="OrthoDB" id="6103199at2"/>
<dbReference type="AlphaFoldDB" id="R4YSS3"/>
<reference evidence="1 2" key="1">
    <citation type="journal article" date="2013" name="Nat. Commun.">
        <title>Genome sequence and functional genomic analysis of the oil-degrading bacterium Oleispira antarctica.</title>
        <authorList>
            <person name="Kube M."/>
            <person name="Chernikova T.N."/>
            <person name="Al-Ramahi Y."/>
            <person name="Beloqui A."/>
            <person name="Lopez-Cortez N."/>
            <person name="Guazzaroni M.E."/>
            <person name="Heipieper H.J."/>
            <person name="Klages S."/>
            <person name="Kotsyurbenko O.R."/>
            <person name="Langer I."/>
            <person name="Nechitaylo T.Y."/>
            <person name="Lunsdorf H."/>
            <person name="Fernandez M."/>
            <person name="Juarez S."/>
            <person name="Ciordia S."/>
            <person name="Singer A."/>
            <person name="Kagan O."/>
            <person name="Egorova O."/>
            <person name="Petit P.A."/>
            <person name="Stogios P."/>
            <person name="Kim Y."/>
            <person name="Tchigvintsev A."/>
            <person name="Flick R."/>
            <person name="Denaro R."/>
            <person name="Genovese M."/>
            <person name="Albar J.P."/>
            <person name="Reva O.N."/>
            <person name="Martinez-Gomariz M."/>
            <person name="Tran H."/>
            <person name="Ferrer M."/>
            <person name="Savchenko A."/>
            <person name="Yakunin A.F."/>
            <person name="Yakimov M.M."/>
            <person name="Golyshina O.V."/>
            <person name="Reinhardt R."/>
            <person name="Golyshin P.N."/>
        </authorList>
    </citation>
    <scope>NUCLEOTIDE SEQUENCE [LARGE SCALE GENOMIC DNA]</scope>
</reference>
<evidence type="ECO:0000313" key="1">
    <source>
        <dbReference type="EMBL" id="CCK78010.1"/>
    </source>
</evidence>
<accession>R4YSS3</accession>
<dbReference type="Proteomes" id="UP000032749">
    <property type="component" value="Chromosome"/>
</dbReference>
<organism evidence="1 2">
    <name type="scientific">Oleispira antarctica RB-8</name>
    <dbReference type="NCBI Taxonomy" id="698738"/>
    <lineage>
        <taxon>Bacteria</taxon>
        <taxon>Pseudomonadati</taxon>
        <taxon>Pseudomonadota</taxon>
        <taxon>Gammaproteobacteria</taxon>
        <taxon>Oceanospirillales</taxon>
        <taxon>Oceanospirillaceae</taxon>
        <taxon>Oleispira</taxon>
    </lineage>
</organism>
<evidence type="ECO:0000313" key="2">
    <source>
        <dbReference type="Proteomes" id="UP000032749"/>
    </source>
</evidence>